<organism evidence="2 3">
    <name type="scientific">Paenibacillus lacisoli</name>
    <dbReference type="NCBI Taxonomy" id="3064525"/>
    <lineage>
        <taxon>Bacteria</taxon>
        <taxon>Bacillati</taxon>
        <taxon>Bacillota</taxon>
        <taxon>Bacilli</taxon>
        <taxon>Bacillales</taxon>
        <taxon>Paenibacillaceae</taxon>
        <taxon>Paenibacillus</taxon>
    </lineage>
</organism>
<dbReference type="PANTHER" id="PTHR43155:SF2">
    <property type="entry name" value="CYCLIC DI-GMP PHOSPHODIESTERASE PA4108"/>
    <property type="match status" value="1"/>
</dbReference>
<dbReference type="PANTHER" id="PTHR43155">
    <property type="entry name" value="CYCLIC DI-GMP PHOSPHODIESTERASE PA4108-RELATED"/>
    <property type="match status" value="1"/>
</dbReference>
<evidence type="ECO:0000259" key="1">
    <source>
        <dbReference type="PROSITE" id="PS51832"/>
    </source>
</evidence>
<protein>
    <submittedName>
        <fullName evidence="2">HD-GYP domain-containing protein</fullName>
        <ecNumber evidence="2">3.1.4.-</ecNumber>
    </submittedName>
</protein>
<dbReference type="EC" id="3.1.4.-" evidence="2"/>
<feature type="domain" description="HD-GYP" evidence="1">
    <location>
        <begin position="114"/>
        <end position="310"/>
    </location>
</feature>
<dbReference type="RefSeq" id="WP_305023357.1">
    <property type="nucleotide sequence ID" value="NZ_JAUQTB010000003.1"/>
</dbReference>
<reference evidence="2 3" key="1">
    <citation type="submission" date="2023-07" db="EMBL/GenBank/DDBJ databases">
        <title>Paenibacillus sp. JX-17 nov. isolated from soil.</title>
        <authorList>
            <person name="Wan Y."/>
            <person name="Liu B."/>
        </authorList>
    </citation>
    <scope>NUCLEOTIDE SEQUENCE [LARGE SCALE GENOMIC DNA]</scope>
    <source>
        <strain evidence="2 3">JX-17</strain>
    </source>
</reference>
<dbReference type="InterPro" id="IPR037522">
    <property type="entry name" value="HD_GYP_dom"/>
</dbReference>
<dbReference type="SMART" id="SM00471">
    <property type="entry name" value="HDc"/>
    <property type="match status" value="1"/>
</dbReference>
<dbReference type="InterPro" id="IPR003607">
    <property type="entry name" value="HD/PDEase_dom"/>
</dbReference>
<dbReference type="EMBL" id="JAUQTB010000003">
    <property type="protein sequence ID" value="MDO7906149.1"/>
    <property type="molecule type" value="Genomic_DNA"/>
</dbReference>
<evidence type="ECO:0000313" key="2">
    <source>
        <dbReference type="EMBL" id="MDO7906149.1"/>
    </source>
</evidence>
<dbReference type="Proteomes" id="UP001240171">
    <property type="component" value="Unassembled WGS sequence"/>
</dbReference>
<comment type="caution">
    <text evidence="2">The sequence shown here is derived from an EMBL/GenBank/DDBJ whole genome shotgun (WGS) entry which is preliminary data.</text>
</comment>
<keyword evidence="2" id="KW-0378">Hydrolase</keyword>
<dbReference type="Gene3D" id="1.10.3210.10">
    <property type="entry name" value="Hypothetical protein af1432"/>
    <property type="match status" value="1"/>
</dbReference>
<dbReference type="GO" id="GO:0016787">
    <property type="term" value="F:hydrolase activity"/>
    <property type="evidence" value="ECO:0007669"/>
    <property type="project" value="UniProtKB-KW"/>
</dbReference>
<keyword evidence="3" id="KW-1185">Reference proteome</keyword>
<accession>A0ABT9CA62</accession>
<name>A0ABT9CA62_9BACL</name>
<dbReference type="Pfam" id="PF13487">
    <property type="entry name" value="HD_5"/>
    <property type="match status" value="1"/>
</dbReference>
<dbReference type="SUPFAM" id="SSF109604">
    <property type="entry name" value="HD-domain/PDEase-like"/>
    <property type="match status" value="1"/>
</dbReference>
<evidence type="ECO:0000313" key="3">
    <source>
        <dbReference type="Proteomes" id="UP001240171"/>
    </source>
</evidence>
<sequence length="354" mass="39611">MDNISILQLKPGYKLAKDVHTELGGLVLAKGTVLLPRDLEVLRAFLIQHVEIESEAGEGKGTVKKETVTNSAAAASSFEQDYDKMIALTKAAFQSSVAAGVPILELRTQLETLFKHLNKYNILTFQPYGMKEDDYRYHNAVTVSLTSYLLAQWSGLPQKDWMQVALAGLLHDIGNVKVDPLLLHKPAPLTQEEQEEIRQHTTYGYQLLKNAKAINEGVRLTALQHHEKVDGSGYPLGLDGTQIHTYAKVVSVADIFHAMTLEKAYRRAQSPYIVLEQLHTEAFGKLDPTTVQIFINKVTQLSNGTKVRLSNEEIGEIVFVDRDHPTRPWINVKGQIVNLTQQRNLHIKEIITSS</sequence>
<dbReference type="CDD" id="cd00077">
    <property type="entry name" value="HDc"/>
    <property type="match status" value="1"/>
</dbReference>
<dbReference type="PROSITE" id="PS51832">
    <property type="entry name" value="HD_GYP"/>
    <property type="match status" value="1"/>
</dbReference>
<proteinExistence type="predicted"/>
<gene>
    <name evidence="2" type="ORF">Q5741_06915</name>
</gene>